<dbReference type="Proteomes" id="UP000000639">
    <property type="component" value="Chromosome"/>
</dbReference>
<dbReference type="Gene3D" id="3.40.30.10">
    <property type="entry name" value="Glutaredoxin"/>
    <property type="match status" value="1"/>
</dbReference>
<evidence type="ECO:0000256" key="1">
    <source>
        <dbReference type="ARBA" id="ARBA00004418"/>
    </source>
</evidence>
<dbReference type="InterPro" id="IPR023205">
    <property type="entry name" value="DsbA/DsbL"/>
</dbReference>
<dbReference type="GO" id="GO:0042597">
    <property type="term" value="C:periplasmic space"/>
    <property type="evidence" value="ECO:0007669"/>
    <property type="project" value="UniProtKB-SubCell"/>
</dbReference>
<protein>
    <recommendedName>
        <fullName evidence="7">Thiol:disulfide interchange protein</fullName>
    </recommendedName>
</protein>
<evidence type="ECO:0000313" key="11">
    <source>
        <dbReference type="EMBL" id="ABM04844.1"/>
    </source>
</evidence>
<feature type="disulfide bond" description="Redox-active" evidence="8">
    <location>
        <begin position="49"/>
        <end position="52"/>
    </location>
</feature>
<dbReference type="Pfam" id="PF01323">
    <property type="entry name" value="DSBA"/>
    <property type="match status" value="1"/>
</dbReference>
<comment type="subcellular location">
    <subcellularLocation>
        <location evidence="1 7">Periplasm</location>
    </subcellularLocation>
</comment>
<dbReference type="PIRSF" id="PIRSF001488">
    <property type="entry name" value="Tdi_protein"/>
    <property type="match status" value="1"/>
</dbReference>
<dbReference type="EMBL" id="CP000510">
    <property type="protein sequence ID" value="ABM04844.1"/>
    <property type="molecule type" value="Genomic_DNA"/>
</dbReference>
<dbReference type="InterPro" id="IPR013766">
    <property type="entry name" value="Thioredoxin_domain"/>
</dbReference>
<accession>A1SZC9</accession>
<keyword evidence="3 9" id="KW-0732">Signal</keyword>
<evidence type="ECO:0000256" key="9">
    <source>
        <dbReference type="SAM" id="SignalP"/>
    </source>
</evidence>
<name>A1SZC9_PSYIN</name>
<comment type="similarity">
    <text evidence="2">Belongs to the thioredoxin family. DsbA subfamily.</text>
</comment>
<evidence type="ECO:0000256" key="3">
    <source>
        <dbReference type="ARBA" id="ARBA00022729"/>
    </source>
</evidence>
<dbReference type="SUPFAM" id="SSF52833">
    <property type="entry name" value="Thioredoxin-like"/>
    <property type="match status" value="1"/>
</dbReference>
<keyword evidence="6" id="KW-0676">Redox-active center</keyword>
<dbReference type="InterPro" id="IPR050824">
    <property type="entry name" value="Thiol_disulfide_DsbA"/>
</dbReference>
<proteinExistence type="inferred from homology"/>
<evidence type="ECO:0000256" key="5">
    <source>
        <dbReference type="ARBA" id="ARBA00023157"/>
    </source>
</evidence>
<reference evidence="11 12" key="1">
    <citation type="submission" date="2007-01" db="EMBL/GenBank/DDBJ databases">
        <title>Complete sequence of Psychromonas ingrahamii 37.</title>
        <authorList>
            <consortium name="US DOE Joint Genome Institute"/>
            <person name="Copeland A."/>
            <person name="Lucas S."/>
            <person name="Lapidus A."/>
            <person name="Barry K."/>
            <person name="Detter J.C."/>
            <person name="Glavina del Rio T."/>
            <person name="Hammon N."/>
            <person name="Israni S."/>
            <person name="Dalin E."/>
            <person name="Tice H."/>
            <person name="Pitluck S."/>
            <person name="Thompson L.S."/>
            <person name="Brettin T."/>
            <person name="Bruce D."/>
            <person name="Han C."/>
            <person name="Tapia R."/>
            <person name="Schmutz J."/>
            <person name="Larimer F."/>
            <person name="Land M."/>
            <person name="Hauser L."/>
            <person name="Kyrpides N."/>
            <person name="Ivanova N."/>
            <person name="Staley J."/>
            <person name="Richardson P."/>
        </authorList>
    </citation>
    <scope>NUCLEOTIDE SEQUENCE [LARGE SCALE GENOMIC DNA]</scope>
    <source>
        <strain evidence="11 12">37</strain>
    </source>
</reference>
<evidence type="ECO:0000256" key="8">
    <source>
        <dbReference type="PIRSR" id="PIRSR001488-1"/>
    </source>
</evidence>
<dbReference type="PROSITE" id="PS51352">
    <property type="entry name" value="THIOREDOXIN_2"/>
    <property type="match status" value="1"/>
</dbReference>
<dbReference type="InterPro" id="IPR036249">
    <property type="entry name" value="Thioredoxin-like_sf"/>
</dbReference>
<dbReference type="PROSITE" id="PS00194">
    <property type="entry name" value="THIOREDOXIN_1"/>
    <property type="match status" value="1"/>
</dbReference>
<dbReference type="PANTHER" id="PTHR35891:SF2">
    <property type="entry name" value="THIOL:DISULFIDE INTERCHANGE PROTEIN DSBA"/>
    <property type="match status" value="1"/>
</dbReference>
<dbReference type="GO" id="GO:0015036">
    <property type="term" value="F:disulfide oxidoreductase activity"/>
    <property type="evidence" value="ECO:0007669"/>
    <property type="project" value="UniProtKB-ARBA"/>
</dbReference>
<dbReference type="KEGG" id="pin:Ping_3156"/>
<dbReference type="RefSeq" id="WP_011771398.1">
    <property type="nucleotide sequence ID" value="NC_008709.1"/>
</dbReference>
<dbReference type="HOGENOM" id="CLU_088255_3_0_6"/>
<dbReference type="InterPro" id="IPR001853">
    <property type="entry name" value="DSBA-like_thioredoxin_dom"/>
</dbReference>
<evidence type="ECO:0000313" key="12">
    <source>
        <dbReference type="Proteomes" id="UP000000639"/>
    </source>
</evidence>
<evidence type="ECO:0000256" key="2">
    <source>
        <dbReference type="ARBA" id="ARBA00005791"/>
    </source>
</evidence>
<dbReference type="PANTHER" id="PTHR35891">
    <property type="entry name" value="THIOL:DISULFIDE INTERCHANGE PROTEIN DSBA"/>
    <property type="match status" value="1"/>
</dbReference>
<dbReference type="InterPro" id="IPR017937">
    <property type="entry name" value="Thioredoxin_CS"/>
</dbReference>
<feature type="signal peptide" evidence="9">
    <location>
        <begin position="1"/>
        <end position="19"/>
    </location>
</feature>
<dbReference type="AlphaFoldDB" id="A1SZC9"/>
<evidence type="ECO:0000256" key="6">
    <source>
        <dbReference type="ARBA" id="ARBA00023284"/>
    </source>
</evidence>
<dbReference type="OrthoDB" id="9784896at2"/>
<gene>
    <name evidence="11" type="ordered locus">Ping_3156</name>
</gene>
<sequence>MKKNFALIITLLLSFAAHAAQFTEGQQYQVLDTQPSSQPVVTEYFSFYCPHCNNFEPFIRQVKERLPDNAKLQKTHVSFMGGSMGVSMAKAYATMVVLEVEEKMIPVMFRQIHDLKQTPRNDKELRQLFIDNGVEASKFDAAFNGFVVDSMQRRFDKEFKNAGLRGVPAVIVNNKYHITPDESINSQDKYMELVNFLLKK</sequence>
<keyword evidence="4 7" id="KW-0574">Periplasm</keyword>
<evidence type="ECO:0000256" key="7">
    <source>
        <dbReference type="PIRNR" id="PIRNR001488"/>
    </source>
</evidence>
<keyword evidence="5 7" id="KW-1015">Disulfide bond</keyword>
<dbReference type="STRING" id="357804.Ping_3156"/>
<dbReference type="CDD" id="cd03019">
    <property type="entry name" value="DsbA_DsbA"/>
    <property type="match status" value="1"/>
</dbReference>
<feature type="domain" description="Thioredoxin" evidence="10">
    <location>
        <begin position="6"/>
        <end position="160"/>
    </location>
</feature>
<evidence type="ECO:0000256" key="4">
    <source>
        <dbReference type="ARBA" id="ARBA00022764"/>
    </source>
</evidence>
<keyword evidence="12" id="KW-1185">Reference proteome</keyword>
<evidence type="ECO:0000259" key="10">
    <source>
        <dbReference type="PROSITE" id="PS51352"/>
    </source>
</evidence>
<feature type="chain" id="PRO_5002638060" description="Thiol:disulfide interchange protein" evidence="9">
    <location>
        <begin position="20"/>
        <end position="200"/>
    </location>
</feature>
<dbReference type="eggNOG" id="COG1651">
    <property type="taxonomic scope" value="Bacteria"/>
</dbReference>
<organism evidence="11 12">
    <name type="scientific">Psychromonas ingrahamii (strain DSM 17664 / CCUG 51855 / 37)</name>
    <dbReference type="NCBI Taxonomy" id="357804"/>
    <lineage>
        <taxon>Bacteria</taxon>
        <taxon>Pseudomonadati</taxon>
        <taxon>Pseudomonadota</taxon>
        <taxon>Gammaproteobacteria</taxon>
        <taxon>Alteromonadales</taxon>
        <taxon>Psychromonadaceae</taxon>
        <taxon>Psychromonas</taxon>
    </lineage>
</organism>